<dbReference type="Pfam" id="PF00069">
    <property type="entry name" value="Pkinase"/>
    <property type="match status" value="1"/>
</dbReference>
<evidence type="ECO:0000256" key="2">
    <source>
        <dbReference type="ARBA" id="ARBA00022527"/>
    </source>
</evidence>
<sequence>MTNRGRTRRRKSSTRIGRKDVEELLEEEQFWIRCEPWLREKGYALRPRYRPEWEPSWKASSRSPLLCEDGQVLNTIENLLDGERLPDGKIIQFKRLDLSNPSEANEAEMNRFLAKEPFVSDPQNHCAPCYELLSIPKEIYNGDILLLVTPFFTRWHEPSFGTVGEAVEFFRQMFEGLDWLHRHRIAHNDIKFNNIMMDSSPLYSVQIHPANNKMALDWSGKVESTSRTDHPVKYYYIDFGLSQLYADNEDALMEPGYGGDTTVPEFKRNDKCDPFAVDVYRLGNMIAECFTQGGLSTELFPQLAGLEFMDGLVNDMTSSDPKDRPKMSEVVARFDEIRNKLGWRKLRAPLVPVGESNSSHGLRHWRKQLSSIAKGNSAVPMPKA</sequence>
<comment type="caution">
    <text evidence="8">The sequence shown here is derived from an EMBL/GenBank/DDBJ whole genome shotgun (WGS) entry which is preliminary data.</text>
</comment>
<dbReference type="SUPFAM" id="SSF56112">
    <property type="entry name" value="Protein kinase-like (PK-like)"/>
    <property type="match status" value="1"/>
</dbReference>
<proteinExistence type="inferred from homology"/>
<comment type="similarity">
    <text evidence="1">Belongs to the protein kinase superfamily. CAMK Ser/Thr protein kinase family. NIM1 subfamily.</text>
</comment>
<dbReference type="GO" id="GO:0035556">
    <property type="term" value="P:intracellular signal transduction"/>
    <property type="evidence" value="ECO:0007669"/>
    <property type="project" value="TreeGrafter"/>
</dbReference>
<evidence type="ECO:0000256" key="6">
    <source>
        <dbReference type="ARBA" id="ARBA00022840"/>
    </source>
</evidence>
<keyword evidence="5" id="KW-0418">Kinase</keyword>
<evidence type="ECO:0000313" key="8">
    <source>
        <dbReference type="EMBL" id="KTB31531.1"/>
    </source>
</evidence>
<keyword evidence="2" id="KW-0723">Serine/threonine-protein kinase</keyword>
<accession>A0A0W0F5C2</accession>
<reference evidence="8 9" key="1">
    <citation type="submission" date="2015-12" db="EMBL/GenBank/DDBJ databases">
        <title>Draft genome sequence of Moniliophthora roreri, the causal agent of frosty pod rot of cacao.</title>
        <authorList>
            <person name="Aime M.C."/>
            <person name="Diaz-Valderrama J.R."/>
            <person name="Kijpornyongpan T."/>
            <person name="Phillips-Mora W."/>
        </authorList>
    </citation>
    <scope>NUCLEOTIDE SEQUENCE [LARGE SCALE GENOMIC DNA]</scope>
    <source>
        <strain evidence="8 9">MCA 2952</strain>
    </source>
</reference>
<gene>
    <name evidence="8" type="ORF">WG66_15894</name>
</gene>
<name>A0A0W0F5C2_MONRR</name>
<protein>
    <recommendedName>
        <fullName evidence="7">Protein kinase domain-containing protein</fullName>
    </recommendedName>
</protein>
<dbReference type="GO" id="GO:0005737">
    <property type="term" value="C:cytoplasm"/>
    <property type="evidence" value="ECO:0007669"/>
    <property type="project" value="TreeGrafter"/>
</dbReference>
<keyword evidence="6" id="KW-0067">ATP-binding</keyword>
<feature type="domain" description="Protein kinase" evidence="7">
    <location>
        <begin position="10"/>
        <end position="338"/>
    </location>
</feature>
<dbReference type="eggNOG" id="ENOG502SIC4">
    <property type="taxonomic scope" value="Eukaryota"/>
</dbReference>
<evidence type="ECO:0000256" key="3">
    <source>
        <dbReference type="ARBA" id="ARBA00022679"/>
    </source>
</evidence>
<dbReference type="Gene3D" id="1.10.510.10">
    <property type="entry name" value="Transferase(Phosphotransferase) domain 1"/>
    <property type="match status" value="1"/>
</dbReference>
<keyword evidence="3" id="KW-0808">Transferase</keyword>
<dbReference type="GO" id="GO:0005524">
    <property type="term" value="F:ATP binding"/>
    <property type="evidence" value="ECO:0007669"/>
    <property type="project" value="UniProtKB-KW"/>
</dbReference>
<evidence type="ECO:0000256" key="1">
    <source>
        <dbReference type="ARBA" id="ARBA00010791"/>
    </source>
</evidence>
<dbReference type="PROSITE" id="PS50011">
    <property type="entry name" value="PROTEIN_KINASE_DOM"/>
    <property type="match status" value="1"/>
</dbReference>
<dbReference type="InterPro" id="IPR011009">
    <property type="entry name" value="Kinase-like_dom_sf"/>
</dbReference>
<keyword evidence="4" id="KW-0547">Nucleotide-binding</keyword>
<dbReference type="SMART" id="SM00220">
    <property type="entry name" value="S_TKc"/>
    <property type="match status" value="1"/>
</dbReference>
<dbReference type="GO" id="GO:0004674">
    <property type="term" value="F:protein serine/threonine kinase activity"/>
    <property type="evidence" value="ECO:0007669"/>
    <property type="project" value="UniProtKB-KW"/>
</dbReference>
<dbReference type="EMBL" id="LATX01002314">
    <property type="protein sequence ID" value="KTB31531.1"/>
    <property type="molecule type" value="Genomic_DNA"/>
</dbReference>
<dbReference type="AlphaFoldDB" id="A0A0W0F5C2"/>
<evidence type="ECO:0000256" key="5">
    <source>
        <dbReference type="ARBA" id="ARBA00022777"/>
    </source>
</evidence>
<dbReference type="InterPro" id="IPR000719">
    <property type="entry name" value="Prot_kinase_dom"/>
</dbReference>
<evidence type="ECO:0000313" key="9">
    <source>
        <dbReference type="Proteomes" id="UP000054988"/>
    </source>
</evidence>
<dbReference type="InterPro" id="IPR008271">
    <property type="entry name" value="Ser/Thr_kinase_AS"/>
</dbReference>
<evidence type="ECO:0000259" key="7">
    <source>
        <dbReference type="PROSITE" id="PS50011"/>
    </source>
</evidence>
<dbReference type="Proteomes" id="UP000054988">
    <property type="component" value="Unassembled WGS sequence"/>
</dbReference>
<dbReference type="PANTHER" id="PTHR24346:SF82">
    <property type="entry name" value="KP78A-RELATED"/>
    <property type="match status" value="1"/>
</dbReference>
<organism evidence="8 9">
    <name type="scientific">Moniliophthora roreri</name>
    <name type="common">Frosty pod rot fungus</name>
    <name type="synonym">Monilia roreri</name>
    <dbReference type="NCBI Taxonomy" id="221103"/>
    <lineage>
        <taxon>Eukaryota</taxon>
        <taxon>Fungi</taxon>
        <taxon>Dikarya</taxon>
        <taxon>Basidiomycota</taxon>
        <taxon>Agaricomycotina</taxon>
        <taxon>Agaricomycetes</taxon>
        <taxon>Agaricomycetidae</taxon>
        <taxon>Agaricales</taxon>
        <taxon>Marasmiineae</taxon>
        <taxon>Marasmiaceae</taxon>
        <taxon>Moniliophthora</taxon>
    </lineage>
</organism>
<dbReference type="PANTHER" id="PTHR24346">
    <property type="entry name" value="MAP/MICROTUBULE AFFINITY-REGULATING KINASE"/>
    <property type="match status" value="1"/>
</dbReference>
<evidence type="ECO:0000256" key="4">
    <source>
        <dbReference type="ARBA" id="ARBA00022741"/>
    </source>
</evidence>
<dbReference type="PROSITE" id="PS00108">
    <property type="entry name" value="PROTEIN_KINASE_ST"/>
    <property type="match status" value="1"/>
</dbReference>